<keyword evidence="1" id="KW-0472">Membrane</keyword>
<dbReference type="RefSeq" id="WP_142982020.1">
    <property type="nucleotide sequence ID" value="NZ_CABGGS010000023.1"/>
</dbReference>
<gene>
    <name evidence="3" type="primary">wfgD</name>
    <name evidence="3" type="ORF">SB6411_01852</name>
</gene>
<accession>A0ABY6VDV5</accession>
<feature type="transmembrane region" description="Helical" evidence="1">
    <location>
        <begin position="287"/>
        <end position="307"/>
    </location>
</feature>
<proteinExistence type="predicted"/>
<dbReference type="PANTHER" id="PTHR43685:SF2">
    <property type="entry name" value="GLYCOSYLTRANSFERASE 2-LIKE DOMAIN-CONTAINING PROTEIN"/>
    <property type="match status" value="1"/>
</dbReference>
<reference evidence="3 4" key="1">
    <citation type="submission" date="2019-07" db="EMBL/GenBank/DDBJ databases">
        <authorList>
            <person name="Brisse S."/>
            <person name="Rodrigues C."/>
            <person name="Thorpe H."/>
        </authorList>
    </citation>
    <scope>NUCLEOTIDE SEQUENCE [LARGE SCALE GENOMIC DNA]</scope>
    <source>
        <strain evidence="3">SB6411</strain>
    </source>
</reference>
<dbReference type="CDD" id="cd00761">
    <property type="entry name" value="Glyco_tranf_GTA_type"/>
    <property type="match status" value="1"/>
</dbReference>
<feature type="domain" description="Glycosyltransferase 2-like" evidence="2">
    <location>
        <begin position="10"/>
        <end position="121"/>
    </location>
</feature>
<keyword evidence="1" id="KW-0812">Transmembrane</keyword>
<dbReference type="EMBL" id="CABGGS010000023">
    <property type="protein sequence ID" value="VUS60286.1"/>
    <property type="molecule type" value="Genomic_DNA"/>
</dbReference>
<dbReference type="Pfam" id="PF00535">
    <property type="entry name" value="Glycos_transf_2"/>
    <property type="match status" value="1"/>
</dbReference>
<keyword evidence="1" id="KW-1133">Transmembrane helix</keyword>
<dbReference type="InterPro" id="IPR029044">
    <property type="entry name" value="Nucleotide-diphossugar_trans"/>
</dbReference>
<dbReference type="Proteomes" id="UP000317652">
    <property type="component" value="Unassembled WGS sequence"/>
</dbReference>
<evidence type="ECO:0000313" key="4">
    <source>
        <dbReference type="Proteomes" id="UP000317652"/>
    </source>
</evidence>
<protein>
    <submittedName>
        <fullName evidence="3">UDP-Glc:alpha-D-GlcNAc-diphosphoundecaprenol beta-1,3-glucosyltransferase WfgD</fullName>
    </submittedName>
</protein>
<dbReference type="Gene3D" id="3.90.550.10">
    <property type="entry name" value="Spore Coat Polysaccharide Biosynthesis Protein SpsA, Chain A"/>
    <property type="match status" value="1"/>
</dbReference>
<dbReference type="PANTHER" id="PTHR43685">
    <property type="entry name" value="GLYCOSYLTRANSFERASE"/>
    <property type="match status" value="1"/>
</dbReference>
<keyword evidence="4" id="KW-1185">Reference proteome</keyword>
<evidence type="ECO:0000256" key="1">
    <source>
        <dbReference type="SAM" id="Phobius"/>
    </source>
</evidence>
<dbReference type="SUPFAM" id="SSF53448">
    <property type="entry name" value="Nucleotide-diphospho-sugar transferases"/>
    <property type="match status" value="1"/>
</dbReference>
<name>A0ABY6VDV5_9ENTR</name>
<evidence type="ECO:0000259" key="2">
    <source>
        <dbReference type="Pfam" id="PF00535"/>
    </source>
</evidence>
<comment type="caution">
    <text evidence="3">The sequence shown here is derived from an EMBL/GenBank/DDBJ whole genome shotgun (WGS) entry which is preliminary data.</text>
</comment>
<sequence length="327" mass="38830">MINTEHPTFSIVIPNYKRIDTLVRAIKSVLKQELSDVLIDKIIIVDDKSENVNEIDDALIAFDDKRIVHIKNEFKTNAAYTRNQGARFSDSEWICFLDSDDCFSPSKLKYIADEIKRDLNDPLRVYVNKAAVFFDEKIEDIVPHRSIHEDEHISDYLFVFGEYLQTSTLTIHRSFFNDYGFNDRYIRHQDYDLCLTLYDLGYKFNILDFIGTNIYWGSLERPTNKGESVKYSYQWIEENKRRITSLGYNNFVFKFVAIKSIRLGMKAEALHYTKLVDLKKISFKQKVYFFLLMLMPVFAYPYLYKAFKRRKVNAFRRKNESIKRTDL</sequence>
<organism evidence="3 4">
    <name type="scientific">Klebsiella spallanzanii</name>
    <dbReference type="NCBI Taxonomy" id="2587528"/>
    <lineage>
        <taxon>Bacteria</taxon>
        <taxon>Pseudomonadati</taxon>
        <taxon>Pseudomonadota</taxon>
        <taxon>Gammaproteobacteria</taxon>
        <taxon>Enterobacterales</taxon>
        <taxon>Enterobacteriaceae</taxon>
        <taxon>Klebsiella/Raoultella group</taxon>
        <taxon>Klebsiella</taxon>
    </lineage>
</organism>
<dbReference type="InterPro" id="IPR001173">
    <property type="entry name" value="Glyco_trans_2-like"/>
</dbReference>
<dbReference type="InterPro" id="IPR050834">
    <property type="entry name" value="Glycosyltransf_2"/>
</dbReference>
<evidence type="ECO:0000313" key="3">
    <source>
        <dbReference type="EMBL" id="VUS60286.1"/>
    </source>
</evidence>